<evidence type="ECO:0000256" key="5">
    <source>
        <dbReference type="SAM" id="Phobius"/>
    </source>
</evidence>
<proteinExistence type="predicted"/>
<dbReference type="AlphaFoldDB" id="A0A1H9T6Z4"/>
<feature type="transmembrane region" description="Helical" evidence="5">
    <location>
        <begin position="99"/>
        <end position="118"/>
    </location>
</feature>
<keyword evidence="4 5" id="KW-0472">Membrane</keyword>
<sequence>MFQYDVFLHSHDLFWFITLILFALVLVFLKSGLIKPAKVLQMILRFLYILVFGTGLVLIAMNLWWGSIVKGVLAFWLIYVMEMISTRMSKKELTPWTSFILWIQFFVSFVAVIYFGYFI</sequence>
<accession>A0A1H9T6Z4</accession>
<evidence type="ECO:0000313" key="6">
    <source>
        <dbReference type="EMBL" id="SER93030.1"/>
    </source>
</evidence>
<evidence type="ECO:0000256" key="3">
    <source>
        <dbReference type="ARBA" id="ARBA00022989"/>
    </source>
</evidence>
<organism evidence="6 7">
    <name type="scientific">Salipaludibacillus aurantiacus</name>
    <dbReference type="NCBI Taxonomy" id="1601833"/>
    <lineage>
        <taxon>Bacteria</taxon>
        <taxon>Bacillati</taxon>
        <taxon>Bacillota</taxon>
        <taxon>Bacilli</taxon>
        <taxon>Bacillales</taxon>
        <taxon>Bacillaceae</taxon>
    </lineage>
</organism>
<dbReference type="InterPro" id="IPR010899">
    <property type="entry name" value="UPF0344"/>
</dbReference>
<evidence type="ECO:0000256" key="2">
    <source>
        <dbReference type="ARBA" id="ARBA00022692"/>
    </source>
</evidence>
<evidence type="ECO:0000256" key="4">
    <source>
        <dbReference type="ARBA" id="ARBA00023136"/>
    </source>
</evidence>
<name>A0A1H9T6Z4_9BACI</name>
<dbReference type="EMBL" id="FOGT01000005">
    <property type="protein sequence ID" value="SER93030.1"/>
    <property type="molecule type" value="Genomic_DNA"/>
</dbReference>
<gene>
    <name evidence="6" type="ORF">SAMN05518684_105159</name>
</gene>
<dbReference type="Proteomes" id="UP000198571">
    <property type="component" value="Unassembled WGS sequence"/>
</dbReference>
<protein>
    <submittedName>
        <fullName evidence="6">Uncharacterized protein</fullName>
    </submittedName>
</protein>
<dbReference type="OrthoDB" id="2365314at2"/>
<feature type="transmembrane region" description="Helical" evidence="5">
    <location>
        <begin position="46"/>
        <end position="79"/>
    </location>
</feature>
<keyword evidence="1" id="KW-1003">Cell membrane</keyword>
<evidence type="ECO:0000313" key="7">
    <source>
        <dbReference type="Proteomes" id="UP000198571"/>
    </source>
</evidence>
<feature type="transmembrane region" description="Helical" evidence="5">
    <location>
        <begin position="13"/>
        <end position="34"/>
    </location>
</feature>
<evidence type="ECO:0000256" key="1">
    <source>
        <dbReference type="ARBA" id="ARBA00022475"/>
    </source>
</evidence>
<keyword evidence="2 5" id="KW-0812">Transmembrane</keyword>
<dbReference type="STRING" id="1601833.SAMN05518684_105159"/>
<keyword evidence="3 5" id="KW-1133">Transmembrane helix</keyword>
<dbReference type="RefSeq" id="WP_093049873.1">
    <property type="nucleotide sequence ID" value="NZ_FOGT01000005.1"/>
</dbReference>
<keyword evidence="7" id="KW-1185">Reference proteome</keyword>
<reference evidence="7" key="1">
    <citation type="submission" date="2016-10" db="EMBL/GenBank/DDBJ databases">
        <authorList>
            <person name="Varghese N."/>
            <person name="Submissions S."/>
        </authorList>
    </citation>
    <scope>NUCLEOTIDE SEQUENCE [LARGE SCALE GENOMIC DNA]</scope>
    <source>
        <strain evidence="7">S9</strain>
    </source>
</reference>
<dbReference type="Pfam" id="PF07457">
    <property type="entry name" value="DUF1516"/>
    <property type="match status" value="1"/>
</dbReference>